<sequence length="187" mass="21180">MPDEAMSPQETQQMACHRGLLAMPCLWSCLRQWGKSVGLGPCMNTQTTMHNNTRVHSSIDGRSRTCFDMCTRMYMSGRFGQRPVSANFRRDPVSPRLNQLPMNFSCNALAIKDLVRSPECQTLRIKVCVAFSRLFSLCRVRVPVPVRSPHTEARKLDSQPANRVNNSVSLTATACYRTIISRVCRRL</sequence>
<dbReference type="AlphaFoldDB" id="A0A317XNR2"/>
<keyword evidence="2" id="KW-1185">Reference proteome</keyword>
<organism evidence="1 2">
    <name type="scientific">Testicularia cyperi</name>
    <dbReference type="NCBI Taxonomy" id="1882483"/>
    <lineage>
        <taxon>Eukaryota</taxon>
        <taxon>Fungi</taxon>
        <taxon>Dikarya</taxon>
        <taxon>Basidiomycota</taxon>
        <taxon>Ustilaginomycotina</taxon>
        <taxon>Ustilaginomycetes</taxon>
        <taxon>Ustilaginales</taxon>
        <taxon>Anthracoideaceae</taxon>
        <taxon>Testicularia</taxon>
    </lineage>
</organism>
<reference evidence="1 2" key="1">
    <citation type="journal article" date="2018" name="Mol. Biol. Evol.">
        <title>Broad Genomic Sampling Reveals a Smut Pathogenic Ancestry of the Fungal Clade Ustilaginomycotina.</title>
        <authorList>
            <person name="Kijpornyongpan T."/>
            <person name="Mondo S.J."/>
            <person name="Barry K."/>
            <person name="Sandor L."/>
            <person name="Lee J."/>
            <person name="Lipzen A."/>
            <person name="Pangilinan J."/>
            <person name="LaButti K."/>
            <person name="Hainaut M."/>
            <person name="Henrissat B."/>
            <person name="Grigoriev I.V."/>
            <person name="Spatafora J.W."/>
            <person name="Aime M.C."/>
        </authorList>
    </citation>
    <scope>NUCLEOTIDE SEQUENCE [LARGE SCALE GENOMIC DNA]</scope>
    <source>
        <strain evidence="1 2">MCA 3645</strain>
    </source>
</reference>
<dbReference type="Proteomes" id="UP000246740">
    <property type="component" value="Unassembled WGS sequence"/>
</dbReference>
<evidence type="ECO:0000313" key="1">
    <source>
        <dbReference type="EMBL" id="PWY99983.1"/>
    </source>
</evidence>
<dbReference type="InParanoid" id="A0A317XNR2"/>
<dbReference type="EMBL" id="KZ819193">
    <property type="protein sequence ID" value="PWY99983.1"/>
    <property type="molecule type" value="Genomic_DNA"/>
</dbReference>
<evidence type="ECO:0000313" key="2">
    <source>
        <dbReference type="Proteomes" id="UP000246740"/>
    </source>
</evidence>
<proteinExistence type="predicted"/>
<protein>
    <submittedName>
        <fullName evidence="1">Uncharacterized protein</fullName>
    </submittedName>
</protein>
<name>A0A317XNR2_9BASI</name>
<gene>
    <name evidence="1" type="ORF">BCV70DRAFT_103577</name>
</gene>
<accession>A0A317XNR2</accession>